<feature type="compositionally biased region" description="Basic residues" evidence="1">
    <location>
        <begin position="204"/>
        <end position="215"/>
    </location>
</feature>
<dbReference type="KEGG" id="rei:IE4771_PB00089"/>
<reference evidence="2 3" key="1">
    <citation type="submission" date="2013-12" db="EMBL/GenBank/DDBJ databases">
        <title>Complete genome sequence of Rhizobium etli bv. mimosae IE4771.</title>
        <authorList>
            <person name="Bustos P."/>
            <person name="Santamaria R.I."/>
            <person name="Lozano L."/>
            <person name="Ormeno-Orrillo E."/>
            <person name="Rogel M.A."/>
            <person name="Romero D."/>
            <person name="Cevallos M.A."/>
            <person name="Martinez-Romero E."/>
            <person name="Gonzalez V."/>
        </authorList>
    </citation>
    <scope>NUCLEOTIDE SEQUENCE [LARGE SCALE GENOMIC DNA]</scope>
    <source>
        <strain evidence="2 3">IE4771</strain>
        <plasmid evidence="3">Plasmid pRetIE4771b</plasmid>
    </source>
</reference>
<dbReference type="Proteomes" id="UP000027180">
    <property type="component" value="Plasmid pRetIE4771b"/>
</dbReference>
<dbReference type="OrthoDB" id="8382590at2"/>
<name>A0A060I3U3_RHIET</name>
<protein>
    <recommendedName>
        <fullName evidence="4">Helix-turn-helix domain-containing protein</fullName>
    </recommendedName>
</protein>
<evidence type="ECO:0008006" key="4">
    <source>
        <dbReference type="Google" id="ProtNLM"/>
    </source>
</evidence>
<geneLocation type="plasmid" evidence="2 3">
    <name>pRetIE4771b</name>
</geneLocation>
<sequence length="215" mass="23978">MTALRRISSSGTGYGGRDDDGFLLYRRSRPDDFRSSAPTTSTLVDMLQQETAAERNIAAVRSSRFITQLGQIKMITGYSWDKIANLLSCTRQSLYNWRDGLVVTDMNIRAVQRMHDALSHINQDNPVETRAVLEANDGAIFKLLKEGMFEVAKRRAGEGIGSGAIRRAGRVNELPGRQDHWTDRVAAGPEEVLGDNDGFEPTVLRRRGAPRKSNR</sequence>
<evidence type="ECO:0000256" key="1">
    <source>
        <dbReference type="SAM" id="MobiDB-lite"/>
    </source>
</evidence>
<accession>A0A060I3U3</accession>
<evidence type="ECO:0000313" key="2">
    <source>
        <dbReference type="EMBL" id="AIC29823.1"/>
    </source>
</evidence>
<gene>
    <name evidence="2" type="ORF">IE4771_PB00089</name>
</gene>
<evidence type="ECO:0000313" key="3">
    <source>
        <dbReference type="Proteomes" id="UP000027180"/>
    </source>
</evidence>
<keyword evidence="2" id="KW-0614">Plasmid</keyword>
<dbReference type="EMBL" id="CP006988">
    <property type="protein sequence ID" value="AIC29823.1"/>
    <property type="molecule type" value="Genomic_DNA"/>
</dbReference>
<organism evidence="2 3">
    <name type="scientific">Rhizobium etli bv. mimosae str. IE4771</name>
    <dbReference type="NCBI Taxonomy" id="1432050"/>
    <lineage>
        <taxon>Bacteria</taxon>
        <taxon>Pseudomonadati</taxon>
        <taxon>Pseudomonadota</taxon>
        <taxon>Alphaproteobacteria</taxon>
        <taxon>Hyphomicrobiales</taxon>
        <taxon>Rhizobiaceae</taxon>
        <taxon>Rhizobium/Agrobacterium group</taxon>
        <taxon>Rhizobium</taxon>
    </lineage>
</organism>
<dbReference type="HOGENOM" id="CLU_1282361_0_0_5"/>
<feature type="region of interest" description="Disordered" evidence="1">
    <location>
        <begin position="176"/>
        <end position="215"/>
    </location>
</feature>
<dbReference type="AlphaFoldDB" id="A0A060I3U3"/>
<proteinExistence type="predicted"/>